<proteinExistence type="predicted"/>
<name>A0A0K2TPD1_LEPSM</name>
<dbReference type="EMBL" id="HACA01010146">
    <property type="protein sequence ID" value="CDW27507.1"/>
    <property type="molecule type" value="Transcribed_RNA"/>
</dbReference>
<reference evidence="1" key="1">
    <citation type="submission" date="2014-05" db="EMBL/GenBank/DDBJ databases">
        <authorList>
            <person name="Chronopoulou M."/>
        </authorList>
    </citation>
    <scope>NUCLEOTIDE SEQUENCE</scope>
    <source>
        <tissue evidence="1">Whole organism</tissue>
    </source>
</reference>
<accession>A0A0K2TPD1</accession>
<sequence length="24" mass="2812">MIIRYLVFIKDPSTWALDSNVLNC</sequence>
<evidence type="ECO:0000313" key="1">
    <source>
        <dbReference type="EMBL" id="CDW27507.1"/>
    </source>
</evidence>
<organism evidence="1">
    <name type="scientific">Lepeophtheirus salmonis</name>
    <name type="common">Salmon louse</name>
    <name type="synonym">Caligus salmonis</name>
    <dbReference type="NCBI Taxonomy" id="72036"/>
    <lineage>
        <taxon>Eukaryota</taxon>
        <taxon>Metazoa</taxon>
        <taxon>Ecdysozoa</taxon>
        <taxon>Arthropoda</taxon>
        <taxon>Crustacea</taxon>
        <taxon>Multicrustacea</taxon>
        <taxon>Hexanauplia</taxon>
        <taxon>Copepoda</taxon>
        <taxon>Siphonostomatoida</taxon>
        <taxon>Caligidae</taxon>
        <taxon>Lepeophtheirus</taxon>
    </lineage>
</organism>
<dbReference type="AlphaFoldDB" id="A0A0K2TPD1"/>
<protein>
    <submittedName>
        <fullName evidence="1">Uncharacterized protein</fullName>
    </submittedName>
</protein>